<reference evidence="1 2" key="4">
    <citation type="journal article" date="2009" name="Appl. Environ. Microbiol.">
        <title>Comparative genome-wide transcriptional profiling of Azorhizobium caulinodans ORS571 grown under free-living and symbiotic conditions.</title>
        <authorList>
            <person name="Tsukada S."/>
            <person name="Aono T."/>
            <person name="Akiba N."/>
            <person name="Lee KB."/>
            <person name="Liu CT."/>
            <person name="Toyazaki H."/>
            <person name="Oyaizu H."/>
        </authorList>
    </citation>
    <scope>NUCLEOTIDE SEQUENCE [LARGE SCALE GENOMIC DNA]</scope>
    <source>
        <strain evidence="2">ATCC 43989 / DSM 5975 / JCM 20966 / LMG 6465 / NBRC 14845 / NCIMB 13405 / ORS 571</strain>
    </source>
</reference>
<proteinExistence type="predicted"/>
<dbReference type="HOGENOM" id="CLU_079071_1_0_5"/>
<dbReference type="AlphaFoldDB" id="A8II39"/>
<reference evidence="1 2" key="6">
    <citation type="journal article" date="2011" name="Appl. Environ. Microbiol.">
        <title>Involvement of the azorhizobial chromosome partition gene (parA) in the onset of bacteroid differentiation during Sesbania rostrata stem nodule development.</title>
        <authorList>
            <person name="Liu CT."/>
            <person name="Lee KB."/>
            <person name="Wang YS."/>
            <person name="Peng MH."/>
            <person name="Lee KT."/>
            <person name="Suzuki S."/>
            <person name="Suzuki T."/>
            <person name="Oyaizu H."/>
        </authorList>
    </citation>
    <scope>NUCLEOTIDE SEQUENCE [LARGE SCALE GENOMIC DNA]</scope>
    <source>
        <strain evidence="2">ATCC 43989 / DSM 5975 / JCM 20966 / LMG 6465 / NBRC 14845 / NCIMB 13405 / ORS 571</strain>
    </source>
</reference>
<dbReference type="STRING" id="438753.AZC_3358"/>
<evidence type="ECO:0000313" key="2">
    <source>
        <dbReference type="Proteomes" id="UP000000270"/>
    </source>
</evidence>
<keyword evidence="2" id="KW-1185">Reference proteome</keyword>
<sequence>MFRSGRALRARPLSCPLGPTRDRARPLSRGMITCLTCRRGRTGIGSAPAYRLRKAPTMTIQLSGVTSMAARHILEELGRLFETQTGIKIAFTAMGGVEAARRLREGLPVDLAALAAPALDKLAQEGHLVPGARVDYARSDVALAVPAGAPHPPIDTAEAVRAAMLKAKRFAYSTGPSGDHVKALWERWGITPEMAVRGLQAPPGVPVATLLAQGEADLGLQQLSELLGQPGIEILGPLPPDIELVTIFAAATGIHSQAPEAAARFLAFLTSDEAQEAVRRSGMQPIPQA</sequence>
<organism evidence="1 2">
    <name type="scientific">Azorhizobium caulinodans (strain ATCC 43989 / DSM 5975 / JCM 20966 / LMG 6465 / NBRC 14845 / NCIMB 13405 / ORS 571)</name>
    <dbReference type="NCBI Taxonomy" id="438753"/>
    <lineage>
        <taxon>Bacteria</taxon>
        <taxon>Pseudomonadati</taxon>
        <taxon>Pseudomonadota</taxon>
        <taxon>Alphaproteobacteria</taxon>
        <taxon>Hyphomicrobiales</taxon>
        <taxon>Xanthobacteraceae</taxon>
        <taxon>Azorhizobium</taxon>
    </lineage>
</organism>
<dbReference type="SUPFAM" id="SSF53850">
    <property type="entry name" value="Periplasmic binding protein-like II"/>
    <property type="match status" value="1"/>
</dbReference>
<dbReference type="PANTHER" id="PTHR30632:SF11">
    <property type="entry name" value="BLR4797 PROTEIN"/>
    <property type="match status" value="1"/>
</dbReference>
<dbReference type="EMBL" id="AP009384">
    <property type="protein sequence ID" value="BAF89356.1"/>
    <property type="molecule type" value="Genomic_DNA"/>
</dbReference>
<dbReference type="Gene3D" id="3.40.190.10">
    <property type="entry name" value="Periplasmic binding protein-like II"/>
    <property type="match status" value="2"/>
</dbReference>
<dbReference type="PANTHER" id="PTHR30632">
    <property type="entry name" value="MOLYBDATE-BINDING PERIPLASMIC PROTEIN"/>
    <property type="match status" value="1"/>
</dbReference>
<evidence type="ECO:0000313" key="1">
    <source>
        <dbReference type="EMBL" id="BAF89356.1"/>
    </source>
</evidence>
<dbReference type="Pfam" id="PF13531">
    <property type="entry name" value="SBP_bac_11"/>
    <property type="match status" value="1"/>
</dbReference>
<dbReference type="InterPro" id="IPR050682">
    <property type="entry name" value="ModA/WtpA"/>
</dbReference>
<name>A8II39_AZOC5</name>
<reference evidence="1 2" key="1">
    <citation type="journal article" date="2007" name="Appl. Environ. Microbiol.">
        <title>Rhizobial factors required for stem nodule maturation and maintenance in Sesbania rostrata-Azorhizobium caulinodans ORS571 symbiosis.</title>
        <authorList>
            <person name="Suzuki S."/>
            <person name="Aono T."/>
            <person name="Lee KB."/>
            <person name="Suzuki T."/>
            <person name="Liu CT."/>
            <person name="Miwa H."/>
            <person name="Wakao S."/>
            <person name="Iki T."/>
            <person name="Oyaizu H."/>
        </authorList>
    </citation>
    <scope>NUCLEOTIDE SEQUENCE [LARGE SCALE GENOMIC DNA]</scope>
    <source>
        <strain evidence="2">ATCC 43989 / DSM 5975 / JCM 20966 / LMG 6465 / NBRC 14845 / NCIMB 13405 / ORS 571</strain>
    </source>
</reference>
<dbReference type="KEGG" id="azc:AZC_3358"/>
<dbReference type="GO" id="GO:0015689">
    <property type="term" value="P:molybdate ion transport"/>
    <property type="evidence" value="ECO:0007669"/>
    <property type="project" value="TreeGrafter"/>
</dbReference>
<dbReference type="eggNOG" id="COG0725">
    <property type="taxonomic scope" value="Bacteria"/>
</dbReference>
<accession>A8II39</accession>
<protein>
    <submittedName>
        <fullName evidence="1">Putative ABC-type molybdate transport system periplasmic component</fullName>
    </submittedName>
</protein>
<dbReference type="Proteomes" id="UP000000270">
    <property type="component" value="Chromosome"/>
</dbReference>
<reference evidence="1 2" key="5">
    <citation type="journal article" date="2010" name="Appl. Environ. Microbiol.">
        <title>phrR-like gene praR of Azorhizobium caulinodans ORS571 is essential for symbiosis with Sesbania rostrata and is involved in expression of reb genes.</title>
        <authorList>
            <person name="Akiba N."/>
            <person name="Aono T."/>
            <person name="Toyazaki H."/>
            <person name="Sato S."/>
            <person name="Oyaizu H."/>
        </authorList>
    </citation>
    <scope>NUCLEOTIDE SEQUENCE [LARGE SCALE GENOMIC DNA]</scope>
    <source>
        <strain evidence="2">ATCC 43989 / DSM 5975 / JCM 20966 / LMG 6465 / NBRC 14845 / NCIMB 13405 / ORS 571</strain>
    </source>
</reference>
<gene>
    <name evidence="1" type="ordered locus">AZC_3358</name>
</gene>
<reference evidence="1 2" key="3">
    <citation type="journal article" date="2008" name="BMC Genomics">
        <title>The genome of the versatile nitrogen fixer Azorhizobium caulinodans ORS571.</title>
        <authorList>
            <person name="Lee KB."/>
            <person name="Backer P.D."/>
            <person name="Aono T."/>
            <person name="Liu CT."/>
            <person name="Suzuki S."/>
            <person name="Suzuki T."/>
            <person name="Kaneko T."/>
            <person name="Yamada M."/>
            <person name="Tabata S."/>
            <person name="Kupfer D.M."/>
            <person name="Najar F.Z."/>
            <person name="Wiley G.B."/>
            <person name="Roe B."/>
            <person name="Binnewies T.T."/>
            <person name="Ussery D.W."/>
            <person name="D'Haeze W."/>
            <person name="Herder J.D."/>
            <person name="Gevers D."/>
            <person name="Vereecke D."/>
            <person name="Holsters M."/>
            <person name="Oyaizu H."/>
        </authorList>
    </citation>
    <scope>NUCLEOTIDE SEQUENCE [LARGE SCALE GENOMIC DNA]</scope>
    <source>
        <strain evidence="2">ATCC 43989 / DSM 5975 / JCM 20966 / LMG 6465 / NBRC 14845 / NCIMB 13405 / ORS 571</strain>
    </source>
</reference>
<reference evidence="2" key="2">
    <citation type="submission" date="2007-04" db="EMBL/GenBank/DDBJ databases">
        <title>Complete genome sequence of the nitrogen-fixing bacterium Azorhizobium caulinodans ORS571.</title>
        <authorList>
            <person name="Lee K.B."/>
            <person name="Backer P.D."/>
            <person name="Aono T."/>
            <person name="Liu C.T."/>
            <person name="Suzuki S."/>
            <person name="Suzuki T."/>
            <person name="Kaneko T."/>
            <person name="Yamada M."/>
            <person name="Tabata S."/>
            <person name="Kupfer D.M."/>
            <person name="Najar F.Z."/>
            <person name="Wiley G.B."/>
            <person name="Roe B."/>
            <person name="Binnewies T."/>
            <person name="Ussery D."/>
            <person name="Vereecke D."/>
            <person name="Gevers D."/>
            <person name="Holsters M."/>
            <person name="Oyaizu H."/>
        </authorList>
    </citation>
    <scope>NUCLEOTIDE SEQUENCE [LARGE SCALE GENOMIC DNA]</scope>
    <source>
        <strain evidence="2">ATCC 43989 / DSM 5975 / JCM 20966 / LMG 6465 / NBRC 14845 / NCIMB 13405 / ORS 571</strain>
    </source>
</reference>
<dbReference type="GO" id="GO:0030973">
    <property type="term" value="F:molybdate ion binding"/>
    <property type="evidence" value="ECO:0007669"/>
    <property type="project" value="TreeGrafter"/>
</dbReference>